<reference evidence="1 2" key="1">
    <citation type="submission" date="2016-03" db="EMBL/GenBank/DDBJ databases">
        <title>EvidentialGene: Evidence-directed Construction of Genes on Genomes.</title>
        <authorList>
            <person name="Gilbert D.G."/>
            <person name="Choi J.-H."/>
            <person name="Mockaitis K."/>
            <person name="Colbourne J."/>
            <person name="Pfrender M."/>
        </authorList>
    </citation>
    <scope>NUCLEOTIDE SEQUENCE [LARGE SCALE GENOMIC DNA]</scope>
    <source>
        <strain evidence="1 2">Xinb3</strain>
        <tissue evidence="1">Complete organism</tissue>
    </source>
</reference>
<dbReference type="Proteomes" id="UP000076858">
    <property type="component" value="Unassembled WGS sequence"/>
</dbReference>
<comment type="caution">
    <text evidence="1">The sequence shown here is derived from an EMBL/GenBank/DDBJ whole genome shotgun (WGS) entry which is preliminary data.</text>
</comment>
<evidence type="ECO:0000313" key="2">
    <source>
        <dbReference type="Proteomes" id="UP000076858"/>
    </source>
</evidence>
<evidence type="ECO:0000313" key="1">
    <source>
        <dbReference type="EMBL" id="KZS09790.1"/>
    </source>
</evidence>
<gene>
    <name evidence="1" type="ORF">APZ42_025899</name>
</gene>
<proteinExistence type="predicted"/>
<dbReference type="EMBL" id="LRGB01001977">
    <property type="protein sequence ID" value="KZS09790.1"/>
    <property type="molecule type" value="Genomic_DNA"/>
</dbReference>
<accession>A0A162EED5</accession>
<feature type="non-terminal residue" evidence="1">
    <location>
        <position position="1"/>
    </location>
</feature>
<name>A0A162EED5_9CRUS</name>
<organism evidence="1 2">
    <name type="scientific">Daphnia magna</name>
    <dbReference type="NCBI Taxonomy" id="35525"/>
    <lineage>
        <taxon>Eukaryota</taxon>
        <taxon>Metazoa</taxon>
        <taxon>Ecdysozoa</taxon>
        <taxon>Arthropoda</taxon>
        <taxon>Crustacea</taxon>
        <taxon>Branchiopoda</taxon>
        <taxon>Diplostraca</taxon>
        <taxon>Cladocera</taxon>
        <taxon>Anomopoda</taxon>
        <taxon>Daphniidae</taxon>
        <taxon>Daphnia</taxon>
    </lineage>
</organism>
<protein>
    <submittedName>
        <fullName evidence="1">Uncharacterized protein</fullName>
    </submittedName>
</protein>
<dbReference type="AlphaFoldDB" id="A0A162EED5"/>
<sequence>ILSRISSTVSLFIQSLNPSFGEFRLQSTGEFHSFLPTQNGKCLALNHFGKLNFNKKSLVPTISYKQSRTDNLVPKGDEPRLVAQRSPPATVYKAAQFPSDFIKRLGAMPGGWLE</sequence>
<keyword evidence="2" id="KW-1185">Reference proteome</keyword>